<dbReference type="SUPFAM" id="SSF52141">
    <property type="entry name" value="Uracil-DNA glycosylase-like"/>
    <property type="match status" value="1"/>
</dbReference>
<feature type="domain" description="Uracil-DNA glycosylase-like" evidence="3">
    <location>
        <begin position="16"/>
        <end position="160"/>
    </location>
</feature>
<evidence type="ECO:0000259" key="3">
    <source>
        <dbReference type="SMART" id="SM00986"/>
    </source>
</evidence>
<gene>
    <name evidence="4" type="ORF">LCGC14_0918820</name>
</gene>
<evidence type="ECO:0000256" key="1">
    <source>
        <dbReference type="ARBA" id="ARBA00022705"/>
    </source>
</evidence>
<dbReference type="PRINTS" id="PR00868">
    <property type="entry name" value="DNAPOLI"/>
</dbReference>
<dbReference type="PANTHER" id="PTHR10133:SF27">
    <property type="entry name" value="DNA POLYMERASE NU"/>
    <property type="match status" value="1"/>
</dbReference>
<protein>
    <recommendedName>
        <fullName evidence="5">DNA-directed DNA polymerase</fullName>
    </recommendedName>
</protein>
<dbReference type="InterPro" id="IPR002562">
    <property type="entry name" value="3'-5'_exonuclease_dom"/>
</dbReference>
<dbReference type="GO" id="GO:0006302">
    <property type="term" value="P:double-strand break repair"/>
    <property type="evidence" value="ECO:0007669"/>
    <property type="project" value="TreeGrafter"/>
</dbReference>
<evidence type="ECO:0008006" key="5">
    <source>
        <dbReference type="Google" id="ProtNLM"/>
    </source>
</evidence>
<evidence type="ECO:0000259" key="2">
    <source>
        <dbReference type="SMART" id="SM00482"/>
    </source>
</evidence>
<dbReference type="InterPro" id="IPR036895">
    <property type="entry name" value="Uracil-DNA_glycosylase-like_sf"/>
</dbReference>
<sequence>MPRCKDCPFKDHPIVEGFGPDETDLVILGESPGRDEHVQGRPFTGPSGQVLDECLHQAELPTPYLTNSSLCTPPPDEFSKLAAVNACRKERHAEIVSRKPKVVMSLGGFAAQSLINDSKGITRRVGEKHWWNNSWVILNEHPAYLLRGGYEDFPRFVECLRLGKKIIDGSAPVSMDVPYIESFTRQEALGLLEELQPIVSAGHPLSLDLETSGFNPYAARIVRGEDGTPRYEKDRIILVIIGTREKSYLFHEQAFLETYEEIKEFLEQPRLTLLMHVAVFDAGFLRASGIKVGSFHDTALEHYTLNEIKYTHGLKELARVLLGADDWESDIKRYLPSPKKSSYTMIPKPALAKYGSYDGVFTYGIHDEIHERLGEDESNLLQTIIMPAQRMFFDTRDRGTKIDVKRLLEVDEQIQIRSEQLAERMRDIADDPGFNPASPIQCAKIVYDKLQLKPVLSAATTSRLKTGASAKGLSERSTAEDALLDLPKVPFTESLIEYRELQHDRSHYTLGMLPFLDENDRIHPQVDLSAAVNGRIASTMPSVLNVKRPPKPEDITDYNDIRSLYVADDGYLLFEADQAQFELRNYAVFAQIKRMLEAFADNVDIHEYTDKLMGLNDRVQAKAVNFGIIYGLMLMSLANRLGVDPNDRERMKWVKECYDLINSYFPGIKEFEELEVGTVQRTGELINPFGRKRRFPLITENNVHSVRNEALNFRTSSVSSDLNLLSAIRLHKREEELEINIFWTIHDSILGQVKKECVDSLYEVARVMENTPREALGGSFSECKYEVDLKIGKNWGHMEKLKKETIAA</sequence>
<dbReference type="SMART" id="SM00986">
    <property type="entry name" value="UDG"/>
    <property type="match status" value="1"/>
</dbReference>
<reference evidence="4" key="1">
    <citation type="journal article" date="2015" name="Nature">
        <title>Complex archaea that bridge the gap between prokaryotes and eukaryotes.</title>
        <authorList>
            <person name="Spang A."/>
            <person name="Saw J.H."/>
            <person name="Jorgensen S.L."/>
            <person name="Zaremba-Niedzwiedzka K."/>
            <person name="Martijn J."/>
            <person name="Lind A.E."/>
            <person name="van Eijk R."/>
            <person name="Schleper C."/>
            <person name="Guy L."/>
            <person name="Ettema T.J."/>
        </authorList>
    </citation>
    <scope>NUCLEOTIDE SEQUENCE</scope>
</reference>
<dbReference type="SMART" id="SM00987">
    <property type="entry name" value="UreE_C"/>
    <property type="match status" value="1"/>
</dbReference>
<dbReference type="Pfam" id="PF01612">
    <property type="entry name" value="DNA_pol_A_exo1"/>
    <property type="match status" value="1"/>
</dbReference>
<dbReference type="AlphaFoldDB" id="A0A0F9RA31"/>
<dbReference type="Gene3D" id="3.30.420.10">
    <property type="entry name" value="Ribonuclease H-like superfamily/Ribonuclease H"/>
    <property type="match status" value="1"/>
</dbReference>
<dbReference type="Gene3D" id="1.20.1060.10">
    <property type="entry name" value="Taq DNA Polymerase, Chain T, domain 4"/>
    <property type="match status" value="1"/>
</dbReference>
<comment type="caution">
    <text evidence="4">The sequence shown here is derived from an EMBL/GenBank/DDBJ whole genome shotgun (WGS) entry which is preliminary data.</text>
</comment>
<dbReference type="InterPro" id="IPR001098">
    <property type="entry name" value="DNA-dir_DNA_pol_A_palm_dom"/>
</dbReference>
<accession>A0A0F9RA31</accession>
<dbReference type="SMART" id="SM00482">
    <property type="entry name" value="POLAc"/>
    <property type="match status" value="1"/>
</dbReference>
<organism evidence="4">
    <name type="scientific">marine sediment metagenome</name>
    <dbReference type="NCBI Taxonomy" id="412755"/>
    <lineage>
        <taxon>unclassified sequences</taxon>
        <taxon>metagenomes</taxon>
        <taxon>ecological metagenomes</taxon>
    </lineage>
</organism>
<dbReference type="Gene3D" id="1.10.150.20">
    <property type="entry name" value="5' to 3' exonuclease, C-terminal subdomain"/>
    <property type="match status" value="1"/>
</dbReference>
<dbReference type="GO" id="GO:0003677">
    <property type="term" value="F:DNA binding"/>
    <property type="evidence" value="ECO:0007669"/>
    <property type="project" value="InterPro"/>
</dbReference>
<dbReference type="Gene3D" id="3.30.70.370">
    <property type="match status" value="1"/>
</dbReference>
<dbReference type="CDD" id="cd10030">
    <property type="entry name" value="UDG-F4_TTUDGA_SPO1dp_like"/>
    <property type="match status" value="1"/>
</dbReference>
<evidence type="ECO:0000313" key="4">
    <source>
        <dbReference type="EMBL" id="KKN22076.1"/>
    </source>
</evidence>
<dbReference type="SUPFAM" id="SSF53098">
    <property type="entry name" value="Ribonuclease H-like"/>
    <property type="match status" value="1"/>
</dbReference>
<dbReference type="EMBL" id="LAZR01003094">
    <property type="protein sequence ID" value="KKN22076.1"/>
    <property type="molecule type" value="Genomic_DNA"/>
</dbReference>
<dbReference type="GO" id="GO:0006261">
    <property type="term" value="P:DNA-templated DNA replication"/>
    <property type="evidence" value="ECO:0007669"/>
    <property type="project" value="InterPro"/>
</dbReference>
<dbReference type="Gene3D" id="3.40.470.10">
    <property type="entry name" value="Uracil-DNA glycosylase-like domain"/>
    <property type="match status" value="1"/>
</dbReference>
<proteinExistence type="predicted"/>
<feature type="domain" description="DNA-directed DNA polymerase family A palm" evidence="2">
    <location>
        <begin position="559"/>
        <end position="757"/>
    </location>
</feature>
<dbReference type="PANTHER" id="PTHR10133">
    <property type="entry name" value="DNA POLYMERASE I"/>
    <property type="match status" value="1"/>
</dbReference>
<dbReference type="Pfam" id="PF03167">
    <property type="entry name" value="UDG"/>
    <property type="match status" value="1"/>
</dbReference>
<dbReference type="GO" id="GO:0003887">
    <property type="term" value="F:DNA-directed DNA polymerase activity"/>
    <property type="evidence" value="ECO:0007669"/>
    <property type="project" value="InterPro"/>
</dbReference>
<keyword evidence="1" id="KW-0235">DNA replication</keyword>
<dbReference type="InterPro" id="IPR036397">
    <property type="entry name" value="RNaseH_sf"/>
</dbReference>
<dbReference type="GO" id="GO:0008408">
    <property type="term" value="F:3'-5' exonuclease activity"/>
    <property type="evidence" value="ECO:0007669"/>
    <property type="project" value="InterPro"/>
</dbReference>
<dbReference type="InterPro" id="IPR012337">
    <property type="entry name" value="RNaseH-like_sf"/>
</dbReference>
<dbReference type="Pfam" id="PF00476">
    <property type="entry name" value="DNA_pol_A"/>
    <property type="match status" value="1"/>
</dbReference>
<dbReference type="InterPro" id="IPR005122">
    <property type="entry name" value="Uracil-DNA_glycosylase-like"/>
</dbReference>
<dbReference type="InterPro" id="IPR043502">
    <property type="entry name" value="DNA/RNA_pol_sf"/>
</dbReference>
<name>A0A0F9RA31_9ZZZZ</name>
<dbReference type="SUPFAM" id="SSF56672">
    <property type="entry name" value="DNA/RNA polymerases"/>
    <property type="match status" value="1"/>
</dbReference>
<dbReference type="InterPro" id="IPR002298">
    <property type="entry name" value="DNA_polymerase_A"/>
</dbReference>